<keyword evidence="2" id="KW-1185">Reference proteome</keyword>
<comment type="caution">
    <text evidence="1">The sequence shown here is derived from an EMBL/GenBank/DDBJ whole genome shotgun (WGS) entry which is preliminary data.</text>
</comment>
<sequence length="284" mass="33509">AYEHAGIWKEINEKIPIKEVKLPLKEFIKNYINSQETELPKDISTKKQKKFRAIQLLLDHILLLWEAPHYKAKSSINESTWAHNIIDPICQFLNFNLLDLRISWDNVMSQATRERNDLDGPIKKPDILGKYFGINATYDWEMDLLLIQHNSLDDAYRHYTSKCKNLYEDFHLLNLFLLQASGTFLEFFIMDKKYQPLYRLRRLEQIELPYQKHSLSVESVINLVSVLITYHKLIRKNLMLIKSIDTKLEINDSSGYNIVLDQFKQISLIPTLNTPRSSIIEKKK</sequence>
<dbReference type="Proteomes" id="UP000789920">
    <property type="component" value="Unassembled WGS sequence"/>
</dbReference>
<evidence type="ECO:0000313" key="2">
    <source>
        <dbReference type="Proteomes" id="UP000789920"/>
    </source>
</evidence>
<reference evidence="1" key="1">
    <citation type="submission" date="2021-06" db="EMBL/GenBank/DDBJ databases">
        <authorList>
            <person name="Kallberg Y."/>
            <person name="Tangrot J."/>
            <person name="Rosling A."/>
        </authorList>
    </citation>
    <scope>NUCLEOTIDE SEQUENCE</scope>
    <source>
        <strain evidence="1">MA461A</strain>
    </source>
</reference>
<organism evidence="1 2">
    <name type="scientific">Racocetra persica</name>
    <dbReference type="NCBI Taxonomy" id="160502"/>
    <lineage>
        <taxon>Eukaryota</taxon>
        <taxon>Fungi</taxon>
        <taxon>Fungi incertae sedis</taxon>
        <taxon>Mucoromycota</taxon>
        <taxon>Glomeromycotina</taxon>
        <taxon>Glomeromycetes</taxon>
        <taxon>Diversisporales</taxon>
        <taxon>Gigasporaceae</taxon>
        <taxon>Racocetra</taxon>
    </lineage>
</organism>
<evidence type="ECO:0000313" key="1">
    <source>
        <dbReference type="EMBL" id="CAG8475758.1"/>
    </source>
</evidence>
<name>A0ACA9KKJ4_9GLOM</name>
<proteinExistence type="predicted"/>
<accession>A0ACA9KKJ4</accession>
<dbReference type="EMBL" id="CAJVQC010000617">
    <property type="protein sequence ID" value="CAG8475758.1"/>
    <property type="molecule type" value="Genomic_DNA"/>
</dbReference>
<protein>
    <submittedName>
        <fullName evidence="1">19266_t:CDS:1</fullName>
    </submittedName>
</protein>
<gene>
    <name evidence="1" type="ORF">RPERSI_LOCUS766</name>
</gene>
<feature type="non-terminal residue" evidence="1">
    <location>
        <position position="1"/>
    </location>
</feature>